<dbReference type="AlphaFoldDB" id="A0A0J1HD76"/>
<reference evidence="2 3" key="1">
    <citation type="submission" date="2015-05" db="EMBL/GenBank/DDBJ databases">
        <title>Photobacterium galathea sp. nov.</title>
        <authorList>
            <person name="Machado H."/>
            <person name="Gram L."/>
        </authorList>
    </citation>
    <scope>NUCLEOTIDE SEQUENCE [LARGE SCALE GENOMIC DNA]</scope>
    <source>
        <strain evidence="2 3">CGMCC 1.12159</strain>
    </source>
</reference>
<proteinExistence type="predicted"/>
<feature type="region of interest" description="Disordered" evidence="1">
    <location>
        <begin position="61"/>
        <end position="82"/>
    </location>
</feature>
<dbReference type="RefSeq" id="WP_047876877.1">
    <property type="nucleotide sequence ID" value="NZ_LDOT01000001.1"/>
</dbReference>
<evidence type="ECO:0000313" key="3">
    <source>
        <dbReference type="Proteomes" id="UP000036097"/>
    </source>
</evidence>
<dbReference type="STRING" id="1195763.ABT56_00445"/>
<name>A0A0J1HD76_9GAMM</name>
<sequence>MNHRNRLIQLIHIAKRDLCLDDDTYRALLFANGEHSSCSKMNIKQLEMVLAVMEMQGFRRSKNPAGKEAKTPFKRRLSPKSGKAKHAQIDKIRAIWITMAQQGIVRDSSEAALDKYVSRMTGRAGQKGVEHVGWLDASQAYIILESLKNWHKRELADRMKAVGHCIPLNRNGTGLAGYQAVVDEYEVDR</sequence>
<dbReference type="OrthoDB" id="7360086at2"/>
<comment type="caution">
    <text evidence="2">The sequence shown here is derived from an EMBL/GenBank/DDBJ whole genome shotgun (WGS) entry which is preliminary data.</text>
</comment>
<dbReference type="PATRIC" id="fig|1195763.3.peg.95"/>
<dbReference type="EMBL" id="LDOT01000001">
    <property type="protein sequence ID" value="KLV09590.1"/>
    <property type="molecule type" value="Genomic_DNA"/>
</dbReference>
<dbReference type="Proteomes" id="UP000036097">
    <property type="component" value="Unassembled WGS sequence"/>
</dbReference>
<evidence type="ECO:0000256" key="1">
    <source>
        <dbReference type="SAM" id="MobiDB-lite"/>
    </source>
</evidence>
<protein>
    <submittedName>
        <fullName evidence="2">Mu gp16 gemA</fullName>
    </submittedName>
</protein>
<organism evidence="2 3">
    <name type="scientific">Photobacterium aquae</name>
    <dbReference type="NCBI Taxonomy" id="1195763"/>
    <lineage>
        <taxon>Bacteria</taxon>
        <taxon>Pseudomonadati</taxon>
        <taxon>Pseudomonadota</taxon>
        <taxon>Gammaproteobacteria</taxon>
        <taxon>Vibrionales</taxon>
        <taxon>Vibrionaceae</taxon>
        <taxon>Photobacterium</taxon>
    </lineage>
</organism>
<dbReference type="Pfam" id="PF06252">
    <property type="entry name" value="GemA"/>
    <property type="match status" value="1"/>
</dbReference>
<keyword evidence="3" id="KW-1185">Reference proteome</keyword>
<accession>A0A0J1HD76</accession>
<feature type="compositionally biased region" description="Basic residues" evidence="1">
    <location>
        <begin position="72"/>
        <end position="82"/>
    </location>
</feature>
<evidence type="ECO:0000313" key="2">
    <source>
        <dbReference type="EMBL" id="KLV09590.1"/>
    </source>
</evidence>
<dbReference type="InterPro" id="IPR009363">
    <property type="entry name" value="Phage_Mu_Gp16"/>
</dbReference>
<gene>
    <name evidence="2" type="ORF">ABT56_00445</name>
</gene>